<accession>A0A4R8T199</accession>
<evidence type="ECO:0000313" key="2">
    <source>
        <dbReference type="Proteomes" id="UP000295604"/>
    </source>
</evidence>
<keyword evidence="2" id="KW-1185">Reference proteome</keyword>
<protein>
    <submittedName>
        <fullName evidence="1">Uncharacterized protein</fullName>
    </submittedName>
</protein>
<reference evidence="1 2" key="1">
    <citation type="submission" date="2018-11" db="EMBL/GenBank/DDBJ databases">
        <title>Genome sequence and assembly of Colletotrichum sidae.</title>
        <authorList>
            <person name="Gan P."/>
            <person name="Shirasu K."/>
        </authorList>
    </citation>
    <scope>NUCLEOTIDE SEQUENCE [LARGE SCALE GENOMIC DNA]</scope>
    <source>
        <strain evidence="1 2">CBS 518.97</strain>
    </source>
</reference>
<dbReference type="Proteomes" id="UP000295604">
    <property type="component" value="Unassembled WGS sequence"/>
</dbReference>
<dbReference type="AlphaFoldDB" id="A0A4R8T199"/>
<name>A0A4R8T199_9PEZI</name>
<proteinExistence type="predicted"/>
<dbReference type="EMBL" id="QAPF01000620">
    <property type="protein sequence ID" value="TEA10372.1"/>
    <property type="molecule type" value="Genomic_DNA"/>
</dbReference>
<organism evidence="1 2">
    <name type="scientific">Colletotrichum sidae</name>
    <dbReference type="NCBI Taxonomy" id="1347389"/>
    <lineage>
        <taxon>Eukaryota</taxon>
        <taxon>Fungi</taxon>
        <taxon>Dikarya</taxon>
        <taxon>Ascomycota</taxon>
        <taxon>Pezizomycotina</taxon>
        <taxon>Sordariomycetes</taxon>
        <taxon>Hypocreomycetidae</taxon>
        <taxon>Glomerellales</taxon>
        <taxon>Glomerellaceae</taxon>
        <taxon>Colletotrichum</taxon>
        <taxon>Colletotrichum orbiculare species complex</taxon>
    </lineage>
</organism>
<comment type="caution">
    <text evidence="1">The sequence shown here is derived from an EMBL/GenBank/DDBJ whole genome shotgun (WGS) entry which is preliminary data.</text>
</comment>
<evidence type="ECO:0000313" key="1">
    <source>
        <dbReference type="EMBL" id="TEA10372.1"/>
    </source>
</evidence>
<gene>
    <name evidence="1" type="ORF">C8034_v010286</name>
</gene>
<sequence length="125" mass="13823">MDEASRDRGNSRNNDHDSSKTCIIELVRALIAHRENPSAALRAASSWPVGGIQLQAICGLGVFSWYHRLCLFSPGMSRLASWRERTADETGRSLGAASRQHTCIRSSLLFLTTRARRLAILGVNE</sequence>